<dbReference type="EnsemblPlants" id="AVESA.00010b.r2.4CG1314560.1">
    <property type="protein sequence ID" value="AVESA.00010b.r2.4CG1314560.1.CDS"/>
    <property type="gene ID" value="AVESA.00010b.r2.4CG1314560"/>
</dbReference>
<evidence type="ECO:0000313" key="1">
    <source>
        <dbReference type="EnsemblPlants" id="AVESA.00010b.r2.4CG1314560.1.CDS"/>
    </source>
</evidence>
<protein>
    <submittedName>
        <fullName evidence="1">Uncharacterized protein</fullName>
    </submittedName>
</protein>
<proteinExistence type="predicted"/>
<name>A0ACD5WZ35_AVESA</name>
<keyword evidence="2" id="KW-1185">Reference proteome</keyword>
<accession>A0ACD5WZ35</accession>
<sequence length="490" mass="56172">MRPLGRFFFFLRNTIQTQTLRMRTYTYEHTDTPYPYKHLRKTKPTGLEIGPGMLHLFATMASSLALALVVLLVVTVSFIWEYVVVRLIWRPYAIAKRLRGQGIHGPPYKFLKGSNDEVKRMNVEADGLVLDVHDHNHLPRIAPRFLKWRSEYGEPFVYWFGAKPRIVIFDYEMARQILSSKSGHFVKNDAHPIVLELLGKGLVLVDGVDWVRHRRVINPAFAMDKLKMMTQTMVSCARGMVKELEDQASMNQNRQVEVELDKTLQMLTADIISHTAFGSSYKLGMEAFHAQKELQAIAMASILNVQIPGFSYLPTKRNRHKWMLEKKLRSTLMHVVNSRLASQGSGYGNDLLGLMLEACTATDKGGKKEHLSLSMDEIIHECKTFFFAGYETTSILLTWTVFLLSVYPEWQERLRKEVSREVGKDNPSGDNLSKLKEMTMVLLETLRLYGPALFMQRKPITDMAVGDIIIPKDYAVFIASPFMQRQEDMG</sequence>
<reference evidence="1" key="2">
    <citation type="submission" date="2025-09" db="UniProtKB">
        <authorList>
            <consortium name="EnsemblPlants"/>
        </authorList>
    </citation>
    <scope>IDENTIFICATION</scope>
</reference>
<reference evidence="1" key="1">
    <citation type="submission" date="2021-05" db="EMBL/GenBank/DDBJ databases">
        <authorList>
            <person name="Scholz U."/>
            <person name="Mascher M."/>
            <person name="Fiebig A."/>
        </authorList>
    </citation>
    <scope>NUCLEOTIDE SEQUENCE [LARGE SCALE GENOMIC DNA]</scope>
</reference>
<organism evidence="1 2">
    <name type="scientific">Avena sativa</name>
    <name type="common">Oat</name>
    <dbReference type="NCBI Taxonomy" id="4498"/>
    <lineage>
        <taxon>Eukaryota</taxon>
        <taxon>Viridiplantae</taxon>
        <taxon>Streptophyta</taxon>
        <taxon>Embryophyta</taxon>
        <taxon>Tracheophyta</taxon>
        <taxon>Spermatophyta</taxon>
        <taxon>Magnoliopsida</taxon>
        <taxon>Liliopsida</taxon>
        <taxon>Poales</taxon>
        <taxon>Poaceae</taxon>
        <taxon>BOP clade</taxon>
        <taxon>Pooideae</taxon>
        <taxon>Poodae</taxon>
        <taxon>Poeae</taxon>
        <taxon>Poeae Chloroplast Group 1 (Aveneae type)</taxon>
        <taxon>Aveninae</taxon>
        <taxon>Avena</taxon>
    </lineage>
</organism>
<dbReference type="Proteomes" id="UP001732700">
    <property type="component" value="Chromosome 4C"/>
</dbReference>
<evidence type="ECO:0000313" key="2">
    <source>
        <dbReference type="Proteomes" id="UP001732700"/>
    </source>
</evidence>